<evidence type="ECO:0000313" key="6">
    <source>
        <dbReference type="EMBL" id="ANF57270.1"/>
    </source>
</evidence>
<reference evidence="6 7" key="1">
    <citation type="submission" date="2016-04" db="EMBL/GenBank/DDBJ databases">
        <title>Complete Genome Sequence of Halotalea alkalilenta IHB B 13600.</title>
        <authorList>
            <person name="Swarnkar M.K."/>
            <person name="Sharma A."/>
            <person name="Kaushal K."/>
            <person name="Soni R."/>
            <person name="Rana S."/>
            <person name="Singh A.K."/>
            <person name="Gulati A."/>
        </authorList>
    </citation>
    <scope>NUCLEOTIDE SEQUENCE [LARGE SCALE GENOMIC DNA]</scope>
    <source>
        <strain evidence="6 7">IHB B 13600</strain>
    </source>
</reference>
<dbReference type="GO" id="GO:0019150">
    <property type="term" value="F:D-ribulokinase activity"/>
    <property type="evidence" value="ECO:0007669"/>
    <property type="project" value="TreeGrafter"/>
</dbReference>
<evidence type="ECO:0000259" key="5">
    <source>
        <dbReference type="Pfam" id="PF02782"/>
    </source>
</evidence>
<dbReference type="InterPro" id="IPR018485">
    <property type="entry name" value="FGGY_C"/>
</dbReference>
<protein>
    <recommendedName>
        <fullName evidence="8">Ribulokinase</fullName>
    </recommendedName>
</protein>
<keyword evidence="7" id="KW-1185">Reference proteome</keyword>
<evidence type="ECO:0000256" key="1">
    <source>
        <dbReference type="ARBA" id="ARBA00009156"/>
    </source>
</evidence>
<dbReference type="STRING" id="376489.A5892_07190"/>
<dbReference type="GO" id="GO:0019321">
    <property type="term" value="P:pentose metabolic process"/>
    <property type="evidence" value="ECO:0007669"/>
    <property type="project" value="TreeGrafter"/>
</dbReference>
<dbReference type="Pfam" id="PF02782">
    <property type="entry name" value="FGGY_C"/>
    <property type="match status" value="1"/>
</dbReference>
<dbReference type="AlphaFoldDB" id="A0A172YDD0"/>
<dbReference type="RefSeq" id="WP_064122226.1">
    <property type="nucleotide sequence ID" value="NZ_CP015243.1"/>
</dbReference>
<dbReference type="EMBL" id="CP015243">
    <property type="protein sequence ID" value="ANF57270.1"/>
    <property type="molecule type" value="Genomic_DNA"/>
</dbReference>
<sequence length="523" mass="55905">MTRPTCFLSVDIGTGSARVGVFDDHGVLLGEAKAPIAQHRPFDHHVEQSTTDIWRAICDSTRRAVAQAGVEPAAVASMSVSATCSLVLLDHARAPLTLSAGDEMWNIIVWMDHRATKEAAECTATGGAPLDNLGGVMSPEMQIPKLMWLKRQRPELYARIGYAADLGDWLGYHCTGIDRRSVCMLACKWTFDPRPGHGWDQDFLARVDMADVIERAGLGEDAAAVGEPLGHLSERAAADLGLSTGCLFAVGMIDAYAGAMGTLGRSLDRDAAHRLAIIAGTSTCHIGAHPERCEIPGVWGPYPGALCEGFVANEGGQSLSGALLDHIVALFSAGSEFGDDPHGALSELLLERLESGDPAPDIHLRPDFIGNRSPLADPQIRGAIVGLTLESPRESFIKVYWAAATALVYGTRAIIERMNHYGYAIDTLHLSGGHNRSPLLRKLYADGTGCRVVLSEAPEPVLLGAAVAAMAPTRGGDLLAVARDLAPGEHVLEPDPATRALHEARYRAFCELFDGRLESGHRQ</sequence>
<evidence type="ECO:0008006" key="8">
    <source>
        <dbReference type="Google" id="ProtNLM"/>
    </source>
</evidence>
<evidence type="ECO:0000313" key="7">
    <source>
        <dbReference type="Proteomes" id="UP000077875"/>
    </source>
</evidence>
<dbReference type="NCBIfam" id="TIGR01315">
    <property type="entry name" value="5C_CHO_kinase"/>
    <property type="match status" value="1"/>
</dbReference>
<accession>A0A172YDD0</accession>
<proteinExistence type="inferred from homology"/>
<dbReference type="PANTHER" id="PTHR43435:SF4">
    <property type="entry name" value="FGGY CARBOHYDRATE KINASE DOMAIN-CONTAINING PROTEIN"/>
    <property type="match status" value="1"/>
</dbReference>
<comment type="similarity">
    <text evidence="1">Belongs to the FGGY kinase family.</text>
</comment>
<dbReference type="KEGG" id="haa:A5892_07190"/>
<keyword evidence="2" id="KW-0808">Transferase</keyword>
<dbReference type="PANTHER" id="PTHR43435">
    <property type="entry name" value="RIBULOKINASE"/>
    <property type="match status" value="1"/>
</dbReference>
<dbReference type="GO" id="GO:0005737">
    <property type="term" value="C:cytoplasm"/>
    <property type="evidence" value="ECO:0007669"/>
    <property type="project" value="TreeGrafter"/>
</dbReference>
<keyword evidence="3" id="KW-0418">Kinase</keyword>
<feature type="domain" description="Carbohydrate kinase FGGY N-terminal" evidence="4">
    <location>
        <begin position="7"/>
        <end position="261"/>
    </location>
</feature>
<dbReference type="SUPFAM" id="SSF53067">
    <property type="entry name" value="Actin-like ATPase domain"/>
    <property type="match status" value="2"/>
</dbReference>
<dbReference type="Gene3D" id="3.30.420.40">
    <property type="match status" value="1"/>
</dbReference>
<dbReference type="InterPro" id="IPR043129">
    <property type="entry name" value="ATPase_NBD"/>
</dbReference>
<dbReference type="Proteomes" id="UP000077875">
    <property type="component" value="Chromosome"/>
</dbReference>
<evidence type="ECO:0000259" key="4">
    <source>
        <dbReference type="Pfam" id="PF00370"/>
    </source>
</evidence>
<dbReference type="InterPro" id="IPR006003">
    <property type="entry name" value="FGGY_RbtK-like"/>
</dbReference>
<dbReference type="CDD" id="cd07782">
    <property type="entry name" value="ASKHA_NBD_FGGY_D-RBK"/>
    <property type="match status" value="1"/>
</dbReference>
<evidence type="ECO:0000256" key="2">
    <source>
        <dbReference type="ARBA" id="ARBA00022679"/>
    </source>
</evidence>
<organism evidence="6 7">
    <name type="scientific">Halotalea alkalilenta</name>
    <dbReference type="NCBI Taxonomy" id="376489"/>
    <lineage>
        <taxon>Bacteria</taxon>
        <taxon>Pseudomonadati</taxon>
        <taxon>Pseudomonadota</taxon>
        <taxon>Gammaproteobacteria</taxon>
        <taxon>Oceanospirillales</taxon>
        <taxon>Halomonadaceae</taxon>
        <taxon>Halotalea</taxon>
    </lineage>
</organism>
<dbReference type="Gene3D" id="1.20.58.2240">
    <property type="match status" value="1"/>
</dbReference>
<evidence type="ECO:0000256" key="3">
    <source>
        <dbReference type="ARBA" id="ARBA00022777"/>
    </source>
</evidence>
<dbReference type="InterPro" id="IPR000577">
    <property type="entry name" value="Carb_kinase_FGGY"/>
</dbReference>
<dbReference type="InterPro" id="IPR018484">
    <property type="entry name" value="FGGY_N"/>
</dbReference>
<dbReference type="PIRSF" id="PIRSF000538">
    <property type="entry name" value="GlpK"/>
    <property type="match status" value="1"/>
</dbReference>
<dbReference type="Pfam" id="PF00370">
    <property type="entry name" value="FGGY_N"/>
    <property type="match status" value="1"/>
</dbReference>
<feature type="domain" description="Carbohydrate kinase FGGY C-terminal" evidence="5">
    <location>
        <begin position="275"/>
        <end position="470"/>
    </location>
</feature>
<gene>
    <name evidence="6" type="ORF">A5892_07190</name>
</gene>
<name>A0A172YDD0_9GAMM</name>